<organism evidence="3 4">
    <name type="scientific">Inhella inkyongensis</name>
    <dbReference type="NCBI Taxonomy" id="392593"/>
    <lineage>
        <taxon>Bacteria</taxon>
        <taxon>Pseudomonadati</taxon>
        <taxon>Pseudomonadota</taxon>
        <taxon>Betaproteobacteria</taxon>
        <taxon>Burkholderiales</taxon>
        <taxon>Sphaerotilaceae</taxon>
        <taxon>Inhella</taxon>
    </lineage>
</organism>
<dbReference type="AlphaFoldDB" id="A0A840S6V9"/>
<dbReference type="Proteomes" id="UP000554837">
    <property type="component" value="Unassembled WGS sequence"/>
</dbReference>
<dbReference type="OrthoDB" id="9757969at2"/>
<dbReference type="InterPro" id="IPR052894">
    <property type="entry name" value="AsmA-related"/>
</dbReference>
<dbReference type="GO" id="GO:0005886">
    <property type="term" value="C:plasma membrane"/>
    <property type="evidence" value="ECO:0007669"/>
    <property type="project" value="TreeGrafter"/>
</dbReference>
<keyword evidence="2" id="KW-1133">Transmembrane helix</keyword>
<evidence type="ECO:0000256" key="2">
    <source>
        <dbReference type="SAM" id="Phobius"/>
    </source>
</evidence>
<feature type="compositionally biased region" description="Low complexity" evidence="1">
    <location>
        <begin position="749"/>
        <end position="763"/>
    </location>
</feature>
<name>A0A840S6V9_9BURK</name>
<comment type="caution">
    <text evidence="3">The sequence shown here is derived from an EMBL/GenBank/DDBJ whole genome shotgun (WGS) entry which is preliminary data.</text>
</comment>
<reference evidence="3 4" key="1">
    <citation type="submission" date="2020-08" db="EMBL/GenBank/DDBJ databases">
        <title>Genomic Encyclopedia of Type Strains, Phase IV (KMG-IV): sequencing the most valuable type-strain genomes for metagenomic binning, comparative biology and taxonomic classification.</title>
        <authorList>
            <person name="Goeker M."/>
        </authorList>
    </citation>
    <scope>NUCLEOTIDE SEQUENCE [LARGE SCALE GENOMIC DNA]</scope>
    <source>
        <strain evidence="3 4">DSM 23958</strain>
    </source>
</reference>
<dbReference type="PANTHER" id="PTHR30441">
    <property type="entry name" value="DUF748 DOMAIN-CONTAINING PROTEIN"/>
    <property type="match status" value="1"/>
</dbReference>
<evidence type="ECO:0000313" key="4">
    <source>
        <dbReference type="Proteomes" id="UP000554837"/>
    </source>
</evidence>
<dbReference type="Pfam" id="PF05359">
    <property type="entry name" value="DUF748"/>
    <property type="match status" value="1"/>
</dbReference>
<dbReference type="PANTHER" id="PTHR30441:SF8">
    <property type="entry name" value="DUF748 DOMAIN-CONTAINING PROTEIN"/>
    <property type="match status" value="1"/>
</dbReference>
<gene>
    <name evidence="3" type="ORF">HNQ51_001493</name>
</gene>
<dbReference type="RefSeq" id="WP_138856812.1">
    <property type="nucleotide sequence ID" value="NZ_CP040709.1"/>
</dbReference>
<sequence length="1168" mass="126596">MKLTANRTARRWALGLMAFLLGLVCVLAALPWALQPWLKAQLKAQMEQALGRTVGVEAVDLSLLRGRVAVQGLVVAARGDQGEPLFTLEGVELALAPSSLWRRMPVLRELSVRGPQLNLRRESDGRTSVDDVLARLKSGPERTGPALAWALYNLSLSGGRVQLQQADGPRLVLDHLTLGLPFLSTHQDDVEVHVQPRLSGRWQGREFAAEVQSRPFLATPEAGLSLNWQGFELAQLDPWLPQSLGLRLQGGQIDGALRLRFLMPPKAAPYLGLSGRLKVEGLGLSLAQGPLRSVQGAGLDLDLLASEPLKQQFQLRSLTLSAEQASLKPAGMKGLKLVALEGGVTDLQWPLAGPVHAASKPAKTASWKLQARWADESGRALAQTDAQGALLTEELQAQWQLAALDLAVAQAWHGAGRPWGLAGQVAAQGQVRLTQPLQPGPGERLQVEVEQLSAQGLQLRHGDDLQWQNGEVQLAGLVWGGQRELRAQSLSLKGAALRLRRDADGLWSSGASGGATAEPSPQAAPWRLGLDEFKLALGRIEWQDTLSRPLQDAGQVQRTTLWQGRDLQLQSGPLRWEGDRLTSASLQLGLRSGPQRNPALLQWRGQVSSLGTAQSPWADGRLSLRRWPLAVLDSYLPPHLGLGLRDALVGAELSLRADAQALQLRGAADLQSLDLVSVREEASQRWVDQGLLAWQRLGALGLDVRWPLLAGERAQFHAEEVALQGLQAQLLIDAQGQLRLRGQVDAQTSPAPSSAQPAEASPAPRIRVGRVRLENAAVDFEDRFVKPSYRAQLGRLSGELGRFDSEQRQRAPLRLSGSVAGTGVLNVEGELHPALQPPQLDLRAQASDIELALFSPYSGKYLGYAIERGKLSSQLHYRLGPEGQLQADNRVVLNQLTLGERVDSPEATSLPVRLALALLSDREGVIDINLPIEGSLQDPQFRIGALVWKLIGNLIVKVVSSPFAWMSGGGEQGAAGRLVFAPGTTQWSLALGAEQGGASQQLTQMVQLAEGLKQKPALLLTLTSWYDPELEAPALARERVEAALRQAWARERGQADQAASLKLPDSERARLLRALYTSRPLPDRPRNLLGLLKTLPEGEMLARLQAAEKVTQDDVRELALARAAAVRDALVAQGLPLQRLFLAAPKVRPEAEAKADWQPHVELGLSLP</sequence>
<evidence type="ECO:0000256" key="1">
    <source>
        <dbReference type="SAM" id="MobiDB-lite"/>
    </source>
</evidence>
<protein>
    <submittedName>
        <fullName evidence="3">Uncharacterized protein involved in outer membrane biogenesis</fullName>
    </submittedName>
</protein>
<keyword evidence="4" id="KW-1185">Reference proteome</keyword>
<dbReference type="GO" id="GO:0090313">
    <property type="term" value="P:regulation of protein targeting to membrane"/>
    <property type="evidence" value="ECO:0007669"/>
    <property type="project" value="TreeGrafter"/>
</dbReference>
<accession>A0A840S6V9</accession>
<proteinExistence type="predicted"/>
<feature type="transmembrane region" description="Helical" evidence="2">
    <location>
        <begin position="12"/>
        <end position="34"/>
    </location>
</feature>
<keyword evidence="2" id="KW-0812">Transmembrane</keyword>
<keyword evidence="2" id="KW-0472">Membrane</keyword>
<feature type="region of interest" description="Disordered" evidence="1">
    <location>
        <begin position="743"/>
        <end position="763"/>
    </location>
</feature>
<dbReference type="InterPro" id="IPR008023">
    <property type="entry name" value="DUF748"/>
</dbReference>
<evidence type="ECO:0000313" key="3">
    <source>
        <dbReference type="EMBL" id="MBB5204200.1"/>
    </source>
</evidence>
<dbReference type="EMBL" id="JACHHO010000001">
    <property type="protein sequence ID" value="MBB5204200.1"/>
    <property type="molecule type" value="Genomic_DNA"/>
</dbReference>